<proteinExistence type="predicted"/>
<dbReference type="AlphaFoldDB" id="A0A939FX72"/>
<feature type="compositionally biased region" description="Acidic residues" evidence="1">
    <location>
        <begin position="1"/>
        <end position="10"/>
    </location>
</feature>
<dbReference type="EMBL" id="JAFMPP010000003">
    <property type="protein sequence ID" value="MBO0661886.1"/>
    <property type="molecule type" value="Genomic_DNA"/>
</dbReference>
<reference evidence="3" key="1">
    <citation type="submission" date="2021-03" db="EMBL/GenBank/DDBJ databases">
        <title>Whole genome sequence of Jiella sp. CQZ9-1.</title>
        <authorList>
            <person name="Tuo L."/>
        </authorList>
    </citation>
    <scope>NUCLEOTIDE SEQUENCE</scope>
    <source>
        <strain evidence="3">CQZ9-1</strain>
    </source>
</reference>
<dbReference type="InterPro" id="IPR032820">
    <property type="entry name" value="ATPase_put"/>
</dbReference>
<dbReference type="Proteomes" id="UP000664122">
    <property type="component" value="Unassembled WGS sequence"/>
</dbReference>
<evidence type="ECO:0000256" key="2">
    <source>
        <dbReference type="SAM" id="Phobius"/>
    </source>
</evidence>
<dbReference type="RefSeq" id="WP_207256664.1">
    <property type="nucleotide sequence ID" value="NZ_JAFMPP010000003.1"/>
</dbReference>
<feature type="region of interest" description="Disordered" evidence="1">
    <location>
        <begin position="1"/>
        <end position="23"/>
    </location>
</feature>
<accession>A0A939FX72</accession>
<keyword evidence="2" id="KW-0812">Transmembrane</keyword>
<organism evidence="3 4">
    <name type="scientific">Jiella flava</name>
    <dbReference type="NCBI Taxonomy" id="2816857"/>
    <lineage>
        <taxon>Bacteria</taxon>
        <taxon>Pseudomonadati</taxon>
        <taxon>Pseudomonadota</taxon>
        <taxon>Alphaproteobacteria</taxon>
        <taxon>Hyphomicrobiales</taxon>
        <taxon>Aurantimonadaceae</taxon>
        <taxon>Jiella</taxon>
    </lineage>
</organism>
<feature type="transmembrane region" description="Helical" evidence="2">
    <location>
        <begin position="91"/>
        <end position="112"/>
    </location>
</feature>
<evidence type="ECO:0000313" key="3">
    <source>
        <dbReference type="EMBL" id="MBO0661886.1"/>
    </source>
</evidence>
<keyword evidence="2" id="KW-0472">Membrane</keyword>
<evidence type="ECO:0000256" key="1">
    <source>
        <dbReference type="SAM" id="MobiDB-lite"/>
    </source>
</evidence>
<keyword evidence="4" id="KW-1185">Reference proteome</keyword>
<comment type="caution">
    <text evidence="3">The sequence shown here is derived from an EMBL/GenBank/DDBJ whole genome shotgun (WGS) entry which is preliminary data.</text>
</comment>
<dbReference type="Pfam" id="PF09527">
    <property type="entry name" value="ATPase_gene1"/>
    <property type="match status" value="1"/>
</dbReference>
<protein>
    <submittedName>
        <fullName evidence="3">AtpZ/AtpI family protein</fullName>
    </submittedName>
</protein>
<evidence type="ECO:0000313" key="4">
    <source>
        <dbReference type="Proteomes" id="UP000664122"/>
    </source>
</evidence>
<gene>
    <name evidence="3" type="ORF">J1C48_04800</name>
</gene>
<keyword evidence="2" id="KW-1133">Transmembrane helix</keyword>
<sequence length="135" mass="14104">MAAKDEDVDAVGETPVGGSGANDAAAWDVRRDQLSRKLAEHRTRLDIEARASRKAGSSQGIAEGLKLASEFAAGIIVGAAIGYFIDRAAGTTPFGLIFFLMIGFAAGVRNILRAVSPETKPVAKPPQIGPNDGKR</sequence>
<name>A0A939FX72_9HYPH</name>
<feature type="transmembrane region" description="Helical" evidence="2">
    <location>
        <begin position="67"/>
        <end position="85"/>
    </location>
</feature>